<reference evidence="1 2" key="1">
    <citation type="submission" date="2016-12" db="EMBL/GenBank/DDBJ databases">
        <title>The genomes of Aspergillus section Nigri reveals drivers in fungal speciation.</title>
        <authorList>
            <consortium name="DOE Joint Genome Institute"/>
            <person name="Vesth T.C."/>
            <person name="Nybo J."/>
            <person name="Theobald S."/>
            <person name="Brandl J."/>
            <person name="Frisvad J.C."/>
            <person name="Nielsen K.F."/>
            <person name="Lyhne E.K."/>
            <person name="Kogle M.E."/>
            <person name="Kuo A."/>
            <person name="Riley R."/>
            <person name="Clum A."/>
            <person name="Nolan M."/>
            <person name="Lipzen A."/>
            <person name="Salamov A."/>
            <person name="Henrissat B."/>
            <person name="Wiebenga A."/>
            <person name="De Vries R.P."/>
            <person name="Grigoriev I.V."/>
            <person name="Mortensen U.H."/>
            <person name="Andersen M.R."/>
            <person name="Baker S.E."/>
        </authorList>
    </citation>
    <scope>NUCLEOTIDE SEQUENCE [LARGE SCALE GENOMIC DNA]</scope>
    <source>
        <strain evidence="1 2">CBS 117.55</strain>
    </source>
</reference>
<organism evidence="1 2">
    <name type="scientific">Aspergillus heteromorphus CBS 117.55</name>
    <dbReference type="NCBI Taxonomy" id="1448321"/>
    <lineage>
        <taxon>Eukaryota</taxon>
        <taxon>Fungi</taxon>
        <taxon>Dikarya</taxon>
        <taxon>Ascomycota</taxon>
        <taxon>Pezizomycotina</taxon>
        <taxon>Eurotiomycetes</taxon>
        <taxon>Eurotiomycetidae</taxon>
        <taxon>Eurotiales</taxon>
        <taxon>Aspergillaceae</taxon>
        <taxon>Aspergillus</taxon>
        <taxon>Aspergillus subgen. Circumdati</taxon>
    </lineage>
</organism>
<comment type="caution">
    <text evidence="1">The sequence shown here is derived from an EMBL/GenBank/DDBJ whole genome shotgun (WGS) entry which is preliminary data.</text>
</comment>
<dbReference type="Proteomes" id="UP000247233">
    <property type="component" value="Unassembled WGS sequence"/>
</dbReference>
<dbReference type="AlphaFoldDB" id="A0A317X2Q1"/>
<dbReference type="RefSeq" id="XP_025404653.1">
    <property type="nucleotide sequence ID" value="XM_025538694.1"/>
</dbReference>
<name>A0A317X2Q1_9EURO</name>
<sequence length="119" mass="13200">MRWSLHLPRMPQRSSAVPFYDVNWAGLISCPSLTPPLSSIVLHVIGLCFTSNLPVHTNALGRCGRGFSSNHSPDISKRRQAAGPWPSGHVELALLYVAGYYIYLGLVVRTQRIESDEHC</sequence>
<evidence type="ECO:0000313" key="2">
    <source>
        <dbReference type="Proteomes" id="UP000247233"/>
    </source>
</evidence>
<gene>
    <name evidence="1" type="ORF">BO70DRAFT_21674</name>
</gene>
<accession>A0A317X2Q1</accession>
<evidence type="ECO:0000313" key="1">
    <source>
        <dbReference type="EMBL" id="PWY92914.1"/>
    </source>
</evidence>
<dbReference type="EMBL" id="MSFL01000001">
    <property type="protein sequence ID" value="PWY92914.1"/>
    <property type="molecule type" value="Genomic_DNA"/>
</dbReference>
<dbReference type="GeneID" id="37060931"/>
<keyword evidence="2" id="KW-1185">Reference proteome</keyword>
<proteinExistence type="predicted"/>
<dbReference type="VEuPathDB" id="FungiDB:BO70DRAFT_21674"/>
<protein>
    <submittedName>
        <fullName evidence="1">Uncharacterized protein</fullName>
    </submittedName>
</protein>